<feature type="transmembrane region" description="Helical" evidence="1">
    <location>
        <begin position="46"/>
        <end position="65"/>
    </location>
</feature>
<evidence type="ECO:0000256" key="2">
    <source>
        <dbReference type="SAM" id="SignalP"/>
    </source>
</evidence>
<evidence type="ECO:0000313" key="3">
    <source>
        <dbReference type="EMBL" id="GAD69570.1"/>
    </source>
</evidence>
<feature type="transmembrane region" description="Helical" evidence="1">
    <location>
        <begin position="210"/>
        <end position="228"/>
    </location>
</feature>
<feature type="transmembrane region" description="Helical" evidence="1">
    <location>
        <begin position="77"/>
        <end position="96"/>
    </location>
</feature>
<organism evidence="3 4">
    <name type="scientific">Vibrio proteolyticus NBRC 13287</name>
    <dbReference type="NCBI Taxonomy" id="1219065"/>
    <lineage>
        <taxon>Bacteria</taxon>
        <taxon>Pseudomonadati</taxon>
        <taxon>Pseudomonadota</taxon>
        <taxon>Gammaproteobacteria</taxon>
        <taxon>Vibrionales</taxon>
        <taxon>Vibrionaceae</taxon>
        <taxon>Vibrio</taxon>
    </lineage>
</organism>
<gene>
    <name evidence="3" type="ORF">VPR01S_40_00030</name>
</gene>
<name>U3A788_VIBPR</name>
<keyword evidence="1" id="KW-0472">Membrane</keyword>
<feature type="chain" id="PRO_5004639160" evidence="2">
    <location>
        <begin position="24"/>
        <end position="296"/>
    </location>
</feature>
<dbReference type="Proteomes" id="UP000016570">
    <property type="component" value="Unassembled WGS sequence"/>
</dbReference>
<feature type="signal peptide" evidence="2">
    <location>
        <begin position="1"/>
        <end position="23"/>
    </location>
</feature>
<reference evidence="3 4" key="1">
    <citation type="submission" date="2013-09" db="EMBL/GenBank/DDBJ databases">
        <title>Whole genome shotgun sequence of Vibrio proteolyticus NBRC 13287.</title>
        <authorList>
            <person name="Isaki S."/>
            <person name="Hosoyama A."/>
            <person name="Numata M."/>
            <person name="Hashimoto M."/>
            <person name="Hosoyama Y."/>
            <person name="Tsuchikane K."/>
            <person name="Noguchi M."/>
            <person name="Hirakata S."/>
            <person name="Ichikawa N."/>
            <person name="Ohji S."/>
            <person name="Yamazoe A."/>
            <person name="Fujita N."/>
        </authorList>
    </citation>
    <scope>NUCLEOTIDE SEQUENCE [LARGE SCALE GENOMIC DNA]</scope>
    <source>
        <strain evidence="3 4">NBRC 13287</strain>
    </source>
</reference>
<keyword evidence="2" id="KW-0732">Signal</keyword>
<proteinExistence type="predicted"/>
<dbReference type="RefSeq" id="WP_021707529.1">
    <property type="nucleotide sequence ID" value="NZ_BATJ01000040.1"/>
</dbReference>
<evidence type="ECO:0000313" key="4">
    <source>
        <dbReference type="Proteomes" id="UP000016570"/>
    </source>
</evidence>
<keyword evidence="1" id="KW-0812">Transmembrane</keyword>
<keyword evidence="4" id="KW-1185">Reference proteome</keyword>
<feature type="transmembrane region" description="Helical" evidence="1">
    <location>
        <begin position="178"/>
        <end position="198"/>
    </location>
</feature>
<sequence>MKFKTILAALVALSFLIPSTAMLINDYVQVSFIKNNIELLETIQKYEFAILVGLLGIAWIISFHNYRKYSDFKLHDLAGILGVFLSALSLSAITFYQEQIFVLSFALSGALCAYCTSVPMFHWFKDRLNESKFEVTFLSFVFGAVFLYVLDGYSGIMINQVFGVNEGYFSFTKPVSMLLLLSPWLALGTFLAIIYITVSQKGSTGVDTFYSINKLSACYVVLILSMAFGSRMGTTLELVAGKFDFDSISPCQVNESVTGVIVLDPAHTKVLVKSEAENVNKYSVIDCILKIQVPTE</sequence>
<comment type="caution">
    <text evidence="3">The sequence shown here is derived from an EMBL/GenBank/DDBJ whole genome shotgun (WGS) entry which is preliminary data.</text>
</comment>
<feature type="transmembrane region" description="Helical" evidence="1">
    <location>
        <begin position="102"/>
        <end position="124"/>
    </location>
</feature>
<protein>
    <submittedName>
        <fullName evidence="3">Uncharacterized protein</fullName>
    </submittedName>
</protein>
<keyword evidence="1" id="KW-1133">Transmembrane helix</keyword>
<dbReference type="AlphaFoldDB" id="U3A788"/>
<accession>U3A788</accession>
<dbReference type="EMBL" id="BATJ01000040">
    <property type="protein sequence ID" value="GAD69570.1"/>
    <property type="molecule type" value="Genomic_DNA"/>
</dbReference>
<evidence type="ECO:0000256" key="1">
    <source>
        <dbReference type="SAM" id="Phobius"/>
    </source>
</evidence>
<feature type="transmembrane region" description="Helical" evidence="1">
    <location>
        <begin position="136"/>
        <end position="158"/>
    </location>
</feature>